<sequence length="219" mass="25063">MSNSKYEVSIATLTYLHKLAKECAPISLPLTRCISYRLLECSERRGVSDKLLTKCETCGIAWDPSTVKIRTKPRPVLRRSIRKLLAKEQHRPWLLSSRQKKLLKRFKRATTMLVYLCKMCGKKQEQSCPKPLKNQTSIINSTLFCKKEIATKSTKRPISSPLHVLVKKKKKEEEKCTVSDTPKECASVKRNRSLLKRVLIEQDMQKTSSGGLHSFLSSL</sequence>
<dbReference type="PANTHER" id="PTHR31402:SF2">
    <property type="entry name" value="UPF0711 PROTEIN C18ORF21"/>
    <property type="match status" value="1"/>
</dbReference>
<accession>A0A224Y4D4</accession>
<dbReference type="EMBL" id="GFPF01001282">
    <property type="protein sequence ID" value="MAA12428.1"/>
    <property type="molecule type" value="Transcribed_RNA"/>
</dbReference>
<comment type="similarity">
    <text evidence="1">Belongs to the UPF0711 family.</text>
</comment>
<dbReference type="PANTHER" id="PTHR31402">
    <property type="entry name" value="UPF0711 PROTEIN C18ORF21"/>
    <property type="match status" value="1"/>
</dbReference>
<proteinExistence type="inferred from homology"/>
<reference evidence="2" key="1">
    <citation type="journal article" date="2017" name="Parasit. Vectors">
        <title>Sialotranscriptomics of Rhipicephalus zambeziensis reveals intricate expression profiles of secretory proteins and suggests tight temporal transcriptional regulation during blood-feeding.</title>
        <authorList>
            <person name="de Castro M.H."/>
            <person name="de Klerk D."/>
            <person name="Pienaar R."/>
            <person name="Rees D.J.G."/>
            <person name="Mans B.J."/>
        </authorList>
    </citation>
    <scope>NUCLEOTIDE SEQUENCE</scope>
    <source>
        <tissue evidence="2">Salivary glands</tissue>
    </source>
</reference>
<dbReference type="InterPro" id="IPR029779">
    <property type="entry name" value="Rmp24-like"/>
</dbReference>
<organism evidence="2">
    <name type="scientific">Rhipicephalus zambeziensis</name>
    <dbReference type="NCBI Taxonomy" id="60191"/>
    <lineage>
        <taxon>Eukaryota</taxon>
        <taxon>Metazoa</taxon>
        <taxon>Ecdysozoa</taxon>
        <taxon>Arthropoda</taxon>
        <taxon>Chelicerata</taxon>
        <taxon>Arachnida</taxon>
        <taxon>Acari</taxon>
        <taxon>Parasitiformes</taxon>
        <taxon>Ixodida</taxon>
        <taxon>Ixodoidea</taxon>
        <taxon>Ixodidae</taxon>
        <taxon>Rhipicephalinae</taxon>
        <taxon>Rhipicephalus</taxon>
        <taxon>Rhipicephalus</taxon>
    </lineage>
</organism>
<name>A0A224Y4D4_9ACAR</name>
<dbReference type="Pfam" id="PF15719">
    <property type="entry name" value="Rmp24-like"/>
    <property type="match status" value="1"/>
</dbReference>
<dbReference type="AlphaFoldDB" id="A0A224Y4D4"/>
<protein>
    <submittedName>
        <fullName evidence="2">Protein containing DUF4674 domain</fullName>
    </submittedName>
</protein>
<evidence type="ECO:0000256" key="1">
    <source>
        <dbReference type="ARBA" id="ARBA00006160"/>
    </source>
</evidence>
<evidence type="ECO:0000313" key="2">
    <source>
        <dbReference type="EMBL" id="MAA12428.1"/>
    </source>
</evidence>